<evidence type="ECO:0000313" key="3">
    <source>
        <dbReference type="Proteomes" id="UP000192582"/>
    </source>
</evidence>
<proteinExistence type="predicted"/>
<sequence length="72" mass="7756">MEEVTVRAASLDDAGRLAGYANSLFAEQLCLPCSSTTARSHLPTSSLLSSRSHRRRGHAAGGGRRSMNCWHV</sequence>
<evidence type="ECO:0000313" key="2">
    <source>
        <dbReference type="EMBL" id="SMB83175.1"/>
    </source>
</evidence>
<feature type="region of interest" description="Disordered" evidence="1">
    <location>
        <begin position="37"/>
        <end position="72"/>
    </location>
</feature>
<reference evidence="2 3" key="1">
    <citation type="submission" date="2017-04" db="EMBL/GenBank/DDBJ databases">
        <authorList>
            <person name="Afonso C.L."/>
            <person name="Miller P.J."/>
            <person name="Scott M.A."/>
            <person name="Spackman E."/>
            <person name="Goraichik I."/>
            <person name="Dimitrov K.M."/>
            <person name="Suarez D.L."/>
            <person name="Swayne D.E."/>
        </authorList>
    </citation>
    <scope>NUCLEOTIDE SEQUENCE [LARGE SCALE GENOMIC DNA]</scope>
    <source>
        <strain evidence="2 3">KR-140</strain>
    </source>
</reference>
<evidence type="ECO:0000256" key="1">
    <source>
        <dbReference type="SAM" id="MobiDB-lite"/>
    </source>
</evidence>
<dbReference type="EMBL" id="FWWU01000006">
    <property type="protein sequence ID" value="SMB83175.1"/>
    <property type="molecule type" value="Genomic_DNA"/>
</dbReference>
<dbReference type="AlphaFoldDB" id="A0A1W1UPX5"/>
<name>A0A1W1UPX5_9DEIO</name>
<protein>
    <submittedName>
        <fullName evidence="2">Uncharacterized protein</fullName>
    </submittedName>
</protein>
<keyword evidence="3" id="KW-1185">Reference proteome</keyword>
<organism evidence="2 3">
    <name type="scientific">Deinococcus hopiensis KR-140</name>
    <dbReference type="NCBI Taxonomy" id="695939"/>
    <lineage>
        <taxon>Bacteria</taxon>
        <taxon>Thermotogati</taxon>
        <taxon>Deinococcota</taxon>
        <taxon>Deinococci</taxon>
        <taxon>Deinococcales</taxon>
        <taxon>Deinococcaceae</taxon>
        <taxon>Deinococcus</taxon>
    </lineage>
</organism>
<dbReference type="Proteomes" id="UP000192582">
    <property type="component" value="Unassembled WGS sequence"/>
</dbReference>
<accession>A0A1W1UPX5</accession>
<gene>
    <name evidence="2" type="ORF">SAMN00790413_04291</name>
</gene>